<proteinExistence type="predicted"/>
<dbReference type="Pfam" id="PF13560">
    <property type="entry name" value="HTH_31"/>
    <property type="match status" value="1"/>
</dbReference>
<dbReference type="GO" id="GO:0003677">
    <property type="term" value="F:DNA binding"/>
    <property type="evidence" value="ECO:0007669"/>
    <property type="project" value="InterPro"/>
</dbReference>
<dbReference type="Gene3D" id="1.25.40.10">
    <property type="entry name" value="Tetratricopeptide repeat domain"/>
    <property type="match status" value="1"/>
</dbReference>
<dbReference type="AlphaFoldDB" id="A0A372ZN62"/>
<feature type="domain" description="HTH cro/C1-type" evidence="1">
    <location>
        <begin position="22"/>
        <end position="76"/>
    </location>
</feature>
<keyword evidence="3" id="KW-1185">Reference proteome</keyword>
<accession>A0A372ZN62</accession>
<evidence type="ECO:0000313" key="2">
    <source>
        <dbReference type="EMBL" id="RGD57319.1"/>
    </source>
</evidence>
<name>A0A372ZN62_9ACTN</name>
<sequence>MTCAVGAPGTLGESAMARWGRLAVQRRAAGYTQEQLAALMDVDRTTVHRWEKGTATPQPWQMPKLARLLKVSAAELRSLLPGGSDAVGGPAAVPEKGDGRAQAANQFSRGEQEVTPVRSPLAQVSGLVVDWLSISSPTEATALVLPVTESDLGAAEGMLDLFRQLDHTHGARQYQRQVSSYIDNELEALLRRPVADESVARRRAGLTAGFCELAGYQAVDTGNPDQAQAYYRRALTLTAVTNDQAYSAYLVAVNLGHLALHCGEPETALRWAASAQAAAGTAASPATRAAITAVVARANARMRREAEATELIIQAEKLLDTVDHQDEPTWIRYFNHAYLADEVAHCLHDLGRAPAARSQLAEALSGVGEDRVRRRAIDAALLAATWLRTRDLDRACAAGRDAVAYAARTGSGRCVERVAGVLADLRVHVDYAPARELCEFARAVLPEADDMAVKLLGGS</sequence>
<dbReference type="SUPFAM" id="SSF47413">
    <property type="entry name" value="lambda repressor-like DNA-binding domains"/>
    <property type="match status" value="1"/>
</dbReference>
<dbReference type="Gene3D" id="1.10.260.40">
    <property type="entry name" value="lambda repressor-like DNA-binding domains"/>
    <property type="match status" value="1"/>
</dbReference>
<evidence type="ECO:0000313" key="3">
    <source>
        <dbReference type="Proteomes" id="UP000263377"/>
    </source>
</evidence>
<reference evidence="2 3" key="1">
    <citation type="submission" date="2018-08" db="EMBL/GenBank/DDBJ databases">
        <title>Diversity &amp; Physiological Properties of Lignin-Decomposing Actinobacteria from Soil.</title>
        <authorList>
            <person name="Roh S.G."/>
            <person name="Kim S.B."/>
        </authorList>
    </citation>
    <scope>NUCLEOTIDE SEQUENCE [LARGE SCALE GENOMIC DNA]</scope>
    <source>
        <strain evidence="2 3">MMS17-GH009</strain>
    </source>
</reference>
<protein>
    <submittedName>
        <fullName evidence="2">XRE family transcriptional regulator</fullName>
    </submittedName>
</protein>
<comment type="caution">
    <text evidence="2">The sequence shown here is derived from an EMBL/GenBank/DDBJ whole genome shotgun (WGS) entry which is preliminary data.</text>
</comment>
<dbReference type="InterPro" id="IPR010982">
    <property type="entry name" value="Lambda_DNA-bd_dom_sf"/>
</dbReference>
<dbReference type="Proteomes" id="UP000263377">
    <property type="component" value="Unassembled WGS sequence"/>
</dbReference>
<evidence type="ECO:0000259" key="1">
    <source>
        <dbReference type="PROSITE" id="PS50943"/>
    </source>
</evidence>
<organism evidence="2 3">
    <name type="scientific">Kitasatospora xanthocidica</name>
    <dbReference type="NCBI Taxonomy" id="83382"/>
    <lineage>
        <taxon>Bacteria</taxon>
        <taxon>Bacillati</taxon>
        <taxon>Actinomycetota</taxon>
        <taxon>Actinomycetes</taxon>
        <taxon>Kitasatosporales</taxon>
        <taxon>Streptomycetaceae</taxon>
        <taxon>Kitasatospora</taxon>
    </lineage>
</organism>
<dbReference type="InterPro" id="IPR011990">
    <property type="entry name" value="TPR-like_helical_dom_sf"/>
</dbReference>
<gene>
    <name evidence="2" type="ORF">DR950_05500</name>
</gene>
<dbReference type="PROSITE" id="PS50943">
    <property type="entry name" value="HTH_CROC1"/>
    <property type="match status" value="1"/>
</dbReference>
<dbReference type="EMBL" id="QVIG01000001">
    <property type="protein sequence ID" value="RGD57319.1"/>
    <property type="molecule type" value="Genomic_DNA"/>
</dbReference>
<dbReference type="InterPro" id="IPR001387">
    <property type="entry name" value="Cro/C1-type_HTH"/>
</dbReference>
<dbReference type="SMART" id="SM00530">
    <property type="entry name" value="HTH_XRE"/>
    <property type="match status" value="1"/>
</dbReference>
<dbReference type="CDD" id="cd00093">
    <property type="entry name" value="HTH_XRE"/>
    <property type="match status" value="1"/>
</dbReference>
<dbReference type="SUPFAM" id="SSF48452">
    <property type="entry name" value="TPR-like"/>
    <property type="match status" value="1"/>
</dbReference>